<keyword evidence="3 5" id="KW-0472">Membrane</keyword>
<dbReference type="InterPro" id="IPR037873">
    <property type="entry name" value="BamE-like"/>
</dbReference>
<dbReference type="InterPro" id="IPR006665">
    <property type="entry name" value="OmpA-like"/>
</dbReference>
<dbReference type="InterPro" id="IPR006664">
    <property type="entry name" value="OMP_bac"/>
</dbReference>
<keyword evidence="2" id="KW-0732">Signal</keyword>
<proteinExistence type="predicted"/>
<dbReference type="CDD" id="cd07185">
    <property type="entry name" value="OmpA_C-like"/>
    <property type="match status" value="1"/>
</dbReference>
<evidence type="ECO:0000256" key="5">
    <source>
        <dbReference type="PROSITE-ProRule" id="PRU00473"/>
    </source>
</evidence>
<accession>A0A4U0YSP2</accession>
<evidence type="ECO:0000256" key="3">
    <source>
        <dbReference type="ARBA" id="ARBA00023136"/>
    </source>
</evidence>
<dbReference type="SUPFAM" id="SSF103088">
    <property type="entry name" value="OmpA-like"/>
    <property type="match status" value="1"/>
</dbReference>
<dbReference type="PANTHER" id="PTHR30329:SF21">
    <property type="entry name" value="LIPOPROTEIN YIAD-RELATED"/>
    <property type="match status" value="1"/>
</dbReference>
<name>A0A4U0YSP2_9GAMM</name>
<dbReference type="GO" id="GO:0009279">
    <property type="term" value="C:cell outer membrane"/>
    <property type="evidence" value="ECO:0007669"/>
    <property type="project" value="UniProtKB-SubCell"/>
</dbReference>
<organism evidence="8 9">
    <name type="scientific">Halopseudomonas bauzanensis</name>
    <dbReference type="NCBI Taxonomy" id="653930"/>
    <lineage>
        <taxon>Bacteria</taxon>
        <taxon>Pseudomonadati</taxon>
        <taxon>Pseudomonadota</taxon>
        <taxon>Gammaproteobacteria</taxon>
        <taxon>Pseudomonadales</taxon>
        <taxon>Pseudomonadaceae</taxon>
        <taxon>Halopseudomonas</taxon>
    </lineage>
</organism>
<evidence type="ECO:0000256" key="2">
    <source>
        <dbReference type="ARBA" id="ARBA00022729"/>
    </source>
</evidence>
<dbReference type="Gene3D" id="3.30.1330.60">
    <property type="entry name" value="OmpA-like domain"/>
    <property type="match status" value="1"/>
</dbReference>
<evidence type="ECO:0000256" key="4">
    <source>
        <dbReference type="ARBA" id="ARBA00023237"/>
    </source>
</evidence>
<evidence type="ECO:0000313" key="9">
    <source>
        <dbReference type="Proteomes" id="UP000305198"/>
    </source>
</evidence>
<sequence length="275" mass="30074">MDLDNGVPMGIVMRITALCALALLTGCASVSDKESGQPLALSEFDDVEVKVQDLGPGHVRQGAPSSPQTISQVVPGSSKSDVRGLLGNPANETNQRWWLYNINLPLDAEGDYLVCQYGVAFDPAGQVTSTEWRRPQCSSRYQELIQPDVPDVEEITLFSDVLFGYDSATLSSEGLKELDLAAHVVANKMQLERVVVIGHSDRIGSDSYNDALSKRRAEAVRSHLISKGINSYLISAEGRGSREPLIECQGNRITASLKQCLQPNRRVQIMIYGQR</sequence>
<feature type="compositionally biased region" description="Polar residues" evidence="6">
    <location>
        <begin position="63"/>
        <end position="79"/>
    </location>
</feature>
<feature type="domain" description="OmpA-like" evidence="7">
    <location>
        <begin position="150"/>
        <end position="275"/>
    </location>
</feature>
<feature type="region of interest" description="Disordered" evidence="6">
    <location>
        <begin position="55"/>
        <end position="86"/>
    </location>
</feature>
<comment type="subcellular location">
    <subcellularLocation>
        <location evidence="1">Cell outer membrane</location>
    </subcellularLocation>
</comment>
<dbReference type="Pfam" id="PF00691">
    <property type="entry name" value="OmpA"/>
    <property type="match status" value="1"/>
</dbReference>
<evidence type="ECO:0000256" key="1">
    <source>
        <dbReference type="ARBA" id="ARBA00004442"/>
    </source>
</evidence>
<keyword evidence="4" id="KW-0998">Cell outer membrane</keyword>
<dbReference type="Proteomes" id="UP000305198">
    <property type="component" value="Unassembled WGS sequence"/>
</dbReference>
<dbReference type="AlphaFoldDB" id="A0A4U0YSP2"/>
<reference evidence="8 9" key="1">
    <citation type="submission" date="2019-04" db="EMBL/GenBank/DDBJ databases">
        <title>Crypto-aerobic microbial life in anoxic (sulfidic) marine sediments.</title>
        <authorList>
            <person name="Bhattacharya S."/>
            <person name="Roy C."/>
            <person name="Mondal N."/>
            <person name="Sarkar J."/>
            <person name="Mandal S."/>
            <person name="Rameez M.J."/>
            <person name="Ghosh W."/>
        </authorList>
    </citation>
    <scope>NUCLEOTIDE SEQUENCE [LARGE SCALE GENOMIC DNA]</scope>
    <source>
        <strain evidence="8 9">SBBB</strain>
    </source>
</reference>
<dbReference type="InterPro" id="IPR050330">
    <property type="entry name" value="Bact_OuterMem_StrucFunc"/>
</dbReference>
<dbReference type="InterPro" id="IPR036737">
    <property type="entry name" value="OmpA-like_sf"/>
</dbReference>
<dbReference type="PRINTS" id="PR01021">
    <property type="entry name" value="OMPADOMAIN"/>
</dbReference>
<dbReference type="PANTHER" id="PTHR30329">
    <property type="entry name" value="STATOR ELEMENT OF FLAGELLAR MOTOR COMPLEX"/>
    <property type="match status" value="1"/>
</dbReference>
<protein>
    <submittedName>
        <fullName evidence="8">OmpA family protein</fullName>
    </submittedName>
</protein>
<dbReference type="PROSITE" id="PS51123">
    <property type="entry name" value="OMPA_2"/>
    <property type="match status" value="1"/>
</dbReference>
<evidence type="ECO:0000256" key="6">
    <source>
        <dbReference type="SAM" id="MobiDB-lite"/>
    </source>
</evidence>
<dbReference type="EMBL" id="SWAV01000001">
    <property type="protein sequence ID" value="TKA92761.1"/>
    <property type="molecule type" value="Genomic_DNA"/>
</dbReference>
<dbReference type="Gene3D" id="3.30.1450.10">
    <property type="match status" value="1"/>
</dbReference>
<comment type="caution">
    <text evidence="8">The sequence shown here is derived from an EMBL/GenBank/DDBJ whole genome shotgun (WGS) entry which is preliminary data.</text>
</comment>
<evidence type="ECO:0000259" key="7">
    <source>
        <dbReference type="PROSITE" id="PS51123"/>
    </source>
</evidence>
<gene>
    <name evidence="8" type="ORF">FA869_00805</name>
</gene>
<evidence type="ECO:0000313" key="8">
    <source>
        <dbReference type="EMBL" id="TKA92761.1"/>
    </source>
</evidence>